<accession>A0A918C3X0</accession>
<dbReference type="Pfam" id="PF13181">
    <property type="entry name" value="TPR_8"/>
    <property type="match status" value="1"/>
</dbReference>
<dbReference type="SUPFAM" id="SSF48452">
    <property type="entry name" value="TPR-like"/>
    <property type="match status" value="1"/>
</dbReference>
<name>A0A918C3X0_9DEIO</name>
<dbReference type="Gene3D" id="1.25.40.10">
    <property type="entry name" value="Tetratricopeptide repeat domain"/>
    <property type="match status" value="1"/>
</dbReference>
<protein>
    <recommendedName>
        <fullName evidence="3">Tetratricopeptide repeat protein</fullName>
    </recommendedName>
</protein>
<sequence length="915" mass="98605">MTLTTLGSLSVSGSTLARPKPLTLIAYLALEGPTPRRRLQELFWPRAPHSTSLRVALHNLRGSAEGAVSGSDLLETHVECDAVQLLAERDPARAFALYSGPFLHGVALPDISSELEDWILETAERIATAAQQGGLRAAAALPAMQRARLAEAAYRLPGAPPLPLNDLRLLSELLTPGSAAEREVQAELAHFGPQLSTPPPPSLTRMLGRQRELNTLLALLGPAQTRLIEVTGPGGIGKTTLVDAALREHAALSGVRIASVDTESVQHPAEVAAAVAAFLRLELRDQGDVWQALALALGTQPTVVALHGTEHLPELTDLAQTLLVETPALQMIITSRIHRAAGAHLHLEGLELPPSGEDEALIRASPAVQLLLREAERIGTPLPFAEHKAALIAAVARRLDGHPLALELAASLAARIPLSRLHDHLLHDAAWRQGQEWSHLRSLFSRSWSLLEDSDQWALEQLSVFADFDFDDAQAAVQVGSAVIERLEAHSLLRKRAGRWQVMPVLAPLVPQRGHSAARAEHTRHYLSLLTSVSPEDPRLAAERSNVNLAVEHAVRATSAPVSAIDALLSHYDRSGLLSAGAQVFARLAELGRETATPPPVLASILTGQAWLALRSSRPRDAERLARQVLDDPALSDVPARMKALNVRASALHGLGQTHDAIHYLREAVTLARQLGDSSREARYLANLGTLAKNVGDYQEGATLLRHAVDLHERSGRTVQALIGRMQLLNLYVDQVTASLEPATSALLEEALFLATQLERRGAVQEASMAQLANARLLLASHLPQESLRAAQRMVEATRQLEFVAFEAAAVLTSAEALYALGRSQEARRAVLRALTLNTATGDVPGIFEAWLTVVADLNDTHPALADQLMNAVQGDPRASVNQRLRAGSRETPNLTTGRCDAALLSEQVLSVLRR</sequence>
<evidence type="ECO:0000313" key="1">
    <source>
        <dbReference type="EMBL" id="GGR03411.1"/>
    </source>
</evidence>
<dbReference type="SMART" id="SM00028">
    <property type="entry name" value="TPR"/>
    <property type="match status" value="3"/>
</dbReference>
<proteinExistence type="predicted"/>
<dbReference type="InterPro" id="IPR011990">
    <property type="entry name" value="TPR-like_helical_dom_sf"/>
</dbReference>
<dbReference type="InterPro" id="IPR027417">
    <property type="entry name" value="P-loop_NTPase"/>
</dbReference>
<reference evidence="1" key="2">
    <citation type="submission" date="2020-09" db="EMBL/GenBank/DDBJ databases">
        <authorList>
            <person name="Sun Q."/>
            <person name="Ohkuma M."/>
        </authorList>
    </citation>
    <scope>NUCLEOTIDE SEQUENCE</scope>
    <source>
        <strain evidence="1">JCM 31311</strain>
    </source>
</reference>
<dbReference type="AlphaFoldDB" id="A0A918C3X0"/>
<dbReference type="Proteomes" id="UP000603865">
    <property type="component" value="Unassembled WGS sequence"/>
</dbReference>
<organism evidence="1 2">
    <name type="scientific">Deinococcus ruber</name>
    <dbReference type="NCBI Taxonomy" id="1848197"/>
    <lineage>
        <taxon>Bacteria</taxon>
        <taxon>Thermotogati</taxon>
        <taxon>Deinococcota</taxon>
        <taxon>Deinococci</taxon>
        <taxon>Deinococcales</taxon>
        <taxon>Deinococcaceae</taxon>
        <taxon>Deinococcus</taxon>
    </lineage>
</organism>
<dbReference type="RefSeq" id="WP_189089028.1">
    <property type="nucleotide sequence ID" value="NZ_BMQL01000006.1"/>
</dbReference>
<dbReference type="EMBL" id="BMQL01000006">
    <property type="protein sequence ID" value="GGR03411.1"/>
    <property type="molecule type" value="Genomic_DNA"/>
</dbReference>
<gene>
    <name evidence="1" type="ORF">GCM10008957_15360</name>
</gene>
<comment type="caution">
    <text evidence="1">The sequence shown here is derived from an EMBL/GenBank/DDBJ whole genome shotgun (WGS) entry which is preliminary data.</text>
</comment>
<keyword evidence="2" id="KW-1185">Reference proteome</keyword>
<dbReference type="InterPro" id="IPR019734">
    <property type="entry name" value="TPR_rpt"/>
</dbReference>
<dbReference type="Gene3D" id="3.40.50.300">
    <property type="entry name" value="P-loop containing nucleotide triphosphate hydrolases"/>
    <property type="match status" value="1"/>
</dbReference>
<dbReference type="PANTHER" id="PTHR47691">
    <property type="entry name" value="REGULATOR-RELATED"/>
    <property type="match status" value="1"/>
</dbReference>
<dbReference type="SUPFAM" id="SSF52540">
    <property type="entry name" value="P-loop containing nucleoside triphosphate hydrolases"/>
    <property type="match status" value="1"/>
</dbReference>
<reference evidence="1" key="1">
    <citation type="journal article" date="2014" name="Int. J. Syst. Evol. Microbiol.">
        <title>Complete genome sequence of Corynebacterium casei LMG S-19264T (=DSM 44701T), isolated from a smear-ripened cheese.</title>
        <authorList>
            <consortium name="US DOE Joint Genome Institute (JGI-PGF)"/>
            <person name="Walter F."/>
            <person name="Albersmeier A."/>
            <person name="Kalinowski J."/>
            <person name="Ruckert C."/>
        </authorList>
    </citation>
    <scope>NUCLEOTIDE SEQUENCE</scope>
    <source>
        <strain evidence="1">JCM 31311</strain>
    </source>
</reference>
<evidence type="ECO:0000313" key="2">
    <source>
        <dbReference type="Proteomes" id="UP000603865"/>
    </source>
</evidence>
<dbReference type="PANTHER" id="PTHR47691:SF3">
    <property type="entry name" value="HTH-TYPE TRANSCRIPTIONAL REGULATOR RV0890C-RELATED"/>
    <property type="match status" value="1"/>
</dbReference>
<evidence type="ECO:0008006" key="3">
    <source>
        <dbReference type="Google" id="ProtNLM"/>
    </source>
</evidence>